<reference evidence="2 3" key="1">
    <citation type="submission" date="2023-02" db="EMBL/GenBank/DDBJ databases">
        <title>Devosia algicola sp. nov., isolated from the phycosphere of marine algae.</title>
        <authorList>
            <person name="Kim J.M."/>
            <person name="Lee J.K."/>
            <person name="Choi B.J."/>
            <person name="Bayburt H."/>
            <person name="Jeon C.O."/>
        </authorList>
    </citation>
    <scope>NUCLEOTIDE SEQUENCE [LARGE SCALE GENOMIC DNA]</scope>
    <source>
        <strain evidence="2 3">G20-9</strain>
    </source>
</reference>
<evidence type="ECO:0000313" key="2">
    <source>
        <dbReference type="EMBL" id="WDR01972.1"/>
    </source>
</evidence>
<dbReference type="EMBL" id="CP118246">
    <property type="protein sequence ID" value="WDR01972.1"/>
    <property type="molecule type" value="Genomic_DNA"/>
</dbReference>
<proteinExistence type="predicted"/>
<protein>
    <submittedName>
        <fullName evidence="2">GNAT family N-acetyltransferase</fullName>
        <ecNumber evidence="2">2.3.1.-</ecNumber>
    </submittedName>
</protein>
<dbReference type="InterPro" id="IPR000182">
    <property type="entry name" value="GNAT_dom"/>
</dbReference>
<dbReference type="Gene3D" id="3.40.630.30">
    <property type="match status" value="1"/>
</dbReference>
<dbReference type="Pfam" id="PF00583">
    <property type="entry name" value="Acetyltransf_1"/>
    <property type="match status" value="1"/>
</dbReference>
<dbReference type="InterPro" id="IPR016181">
    <property type="entry name" value="Acyl_CoA_acyltransferase"/>
</dbReference>
<dbReference type="GO" id="GO:0016746">
    <property type="term" value="F:acyltransferase activity"/>
    <property type="evidence" value="ECO:0007669"/>
    <property type="project" value="UniProtKB-KW"/>
</dbReference>
<sequence length="168" mass="18130">MILPSIHWRAATGADLSALNRIANVVHPDFFEEPAVLAERMALYPAGARFLTLNGVDCGYVLSHPWRFGQLPPLNRLLGTIPLDADSFYIHDLALLPEARGSGAAGAIVAELVAHAATENFASLSLTAVNGSLGFWQRQGFAVCSLPHLAEKLATYEASARFMVRMLT</sequence>
<gene>
    <name evidence="2" type="ORF">PSQ19_14940</name>
</gene>
<dbReference type="RefSeq" id="WP_282218381.1">
    <property type="nucleotide sequence ID" value="NZ_CP118246.1"/>
</dbReference>
<dbReference type="Proteomes" id="UP001220530">
    <property type="component" value="Chromosome"/>
</dbReference>
<name>A0ABY7YL69_9HYPH</name>
<accession>A0ABY7YL69</accession>
<keyword evidence="3" id="KW-1185">Reference proteome</keyword>
<dbReference type="SUPFAM" id="SSF55729">
    <property type="entry name" value="Acyl-CoA N-acyltransferases (Nat)"/>
    <property type="match status" value="1"/>
</dbReference>
<evidence type="ECO:0000313" key="3">
    <source>
        <dbReference type="Proteomes" id="UP001220530"/>
    </source>
</evidence>
<evidence type="ECO:0000259" key="1">
    <source>
        <dbReference type="PROSITE" id="PS51186"/>
    </source>
</evidence>
<keyword evidence="2" id="KW-0012">Acyltransferase</keyword>
<dbReference type="EC" id="2.3.1.-" evidence="2"/>
<dbReference type="PROSITE" id="PS51186">
    <property type="entry name" value="GNAT"/>
    <property type="match status" value="1"/>
</dbReference>
<dbReference type="CDD" id="cd04301">
    <property type="entry name" value="NAT_SF"/>
    <property type="match status" value="1"/>
</dbReference>
<keyword evidence="2" id="KW-0808">Transferase</keyword>
<feature type="domain" description="N-acetyltransferase" evidence="1">
    <location>
        <begin position="6"/>
        <end position="168"/>
    </location>
</feature>
<organism evidence="2 3">
    <name type="scientific">Devosia algicola</name>
    <dbReference type="NCBI Taxonomy" id="3026418"/>
    <lineage>
        <taxon>Bacteria</taxon>
        <taxon>Pseudomonadati</taxon>
        <taxon>Pseudomonadota</taxon>
        <taxon>Alphaproteobacteria</taxon>
        <taxon>Hyphomicrobiales</taxon>
        <taxon>Devosiaceae</taxon>
        <taxon>Devosia</taxon>
    </lineage>
</organism>